<proteinExistence type="predicted"/>
<dbReference type="Proteomes" id="UP000055024">
    <property type="component" value="Unassembled WGS sequence"/>
</dbReference>
<dbReference type="AlphaFoldDB" id="A0A0V1GEK9"/>
<accession>A0A0V1GEK9</accession>
<name>A0A0V1GEK9_9BILA</name>
<sequence length="33" mass="3586">MIGILIDSKKNEDADDTKQSGKQRVSYGDTSKG</sequence>
<gene>
    <name evidence="2" type="ORF">T11_6577</name>
</gene>
<organism evidence="2 3">
    <name type="scientific">Trichinella zimbabwensis</name>
    <dbReference type="NCBI Taxonomy" id="268475"/>
    <lineage>
        <taxon>Eukaryota</taxon>
        <taxon>Metazoa</taxon>
        <taxon>Ecdysozoa</taxon>
        <taxon>Nematoda</taxon>
        <taxon>Enoplea</taxon>
        <taxon>Dorylaimia</taxon>
        <taxon>Trichinellida</taxon>
        <taxon>Trichinellidae</taxon>
        <taxon>Trichinella</taxon>
    </lineage>
</organism>
<feature type="compositionally biased region" description="Basic and acidic residues" evidence="1">
    <location>
        <begin position="7"/>
        <end position="19"/>
    </location>
</feature>
<feature type="region of interest" description="Disordered" evidence="1">
    <location>
        <begin position="1"/>
        <end position="33"/>
    </location>
</feature>
<comment type="caution">
    <text evidence="2">The sequence shown here is derived from an EMBL/GenBank/DDBJ whole genome shotgun (WGS) entry which is preliminary data.</text>
</comment>
<dbReference type="EMBL" id="JYDP01002612">
    <property type="protein sequence ID" value="KRY96705.1"/>
    <property type="molecule type" value="Genomic_DNA"/>
</dbReference>
<keyword evidence="3" id="KW-1185">Reference proteome</keyword>
<protein>
    <submittedName>
        <fullName evidence="2">Uncharacterized protein</fullName>
    </submittedName>
</protein>
<evidence type="ECO:0000256" key="1">
    <source>
        <dbReference type="SAM" id="MobiDB-lite"/>
    </source>
</evidence>
<evidence type="ECO:0000313" key="3">
    <source>
        <dbReference type="Proteomes" id="UP000055024"/>
    </source>
</evidence>
<reference evidence="2 3" key="1">
    <citation type="submission" date="2015-01" db="EMBL/GenBank/DDBJ databases">
        <title>Evolution of Trichinella species and genotypes.</title>
        <authorList>
            <person name="Korhonen P.K."/>
            <person name="Edoardo P."/>
            <person name="Giuseppe L.R."/>
            <person name="Gasser R.B."/>
        </authorList>
    </citation>
    <scope>NUCLEOTIDE SEQUENCE [LARGE SCALE GENOMIC DNA]</scope>
    <source>
        <strain evidence="2">ISS1029</strain>
    </source>
</reference>
<evidence type="ECO:0000313" key="2">
    <source>
        <dbReference type="EMBL" id="KRY96705.1"/>
    </source>
</evidence>